<keyword evidence="1" id="KW-1133">Transmembrane helix</keyword>
<reference evidence="3" key="1">
    <citation type="submission" date="2023-07" db="EMBL/GenBank/DDBJ databases">
        <title>Conexibacter stalactiti sp. nov., isolated from stalactites in a lava cave and emended description of the genus Conexibacter.</title>
        <authorList>
            <person name="Lee S.D."/>
        </authorList>
    </citation>
    <scope>NUCLEOTIDE SEQUENCE [LARGE SCALE GENOMIC DNA]</scope>
    <source>
        <strain evidence="3">KCTC 39840</strain>
    </source>
</reference>
<comment type="caution">
    <text evidence="2">The sequence shown here is derived from an EMBL/GenBank/DDBJ whole genome shotgun (WGS) entry which is preliminary data.</text>
</comment>
<feature type="transmembrane region" description="Helical" evidence="1">
    <location>
        <begin position="117"/>
        <end position="138"/>
    </location>
</feature>
<feature type="transmembrane region" description="Helical" evidence="1">
    <location>
        <begin position="58"/>
        <end position="78"/>
    </location>
</feature>
<dbReference type="EMBL" id="JAWSTH010000078">
    <property type="protein sequence ID" value="MDW5597197.1"/>
    <property type="molecule type" value="Genomic_DNA"/>
</dbReference>
<keyword evidence="1" id="KW-0472">Membrane</keyword>
<dbReference type="InterPro" id="IPR045382">
    <property type="entry name" value="DUF6529"/>
</dbReference>
<dbReference type="RefSeq" id="WP_318599661.1">
    <property type="nucleotide sequence ID" value="NZ_JAWSTH010000078.1"/>
</dbReference>
<organism evidence="2 3">
    <name type="scientific">Conexibacter stalactiti</name>
    <dbReference type="NCBI Taxonomy" id="1940611"/>
    <lineage>
        <taxon>Bacteria</taxon>
        <taxon>Bacillati</taxon>
        <taxon>Actinomycetota</taxon>
        <taxon>Thermoleophilia</taxon>
        <taxon>Solirubrobacterales</taxon>
        <taxon>Conexibacteraceae</taxon>
        <taxon>Conexibacter</taxon>
    </lineage>
</organism>
<evidence type="ECO:0000256" key="1">
    <source>
        <dbReference type="SAM" id="Phobius"/>
    </source>
</evidence>
<feature type="transmembrane region" description="Helical" evidence="1">
    <location>
        <begin position="18"/>
        <end position="37"/>
    </location>
</feature>
<keyword evidence="3" id="KW-1185">Reference proteome</keyword>
<dbReference type="Pfam" id="PF20139">
    <property type="entry name" value="DUF6529"/>
    <property type="match status" value="1"/>
</dbReference>
<name>A0ABU4HV59_9ACTN</name>
<accession>A0ABU4HV59</accession>
<gene>
    <name evidence="2" type="ORF">R7226_22815</name>
</gene>
<feature type="transmembrane region" description="Helical" evidence="1">
    <location>
        <begin position="84"/>
        <end position="105"/>
    </location>
</feature>
<evidence type="ECO:0000313" key="3">
    <source>
        <dbReference type="Proteomes" id="UP001284601"/>
    </source>
</evidence>
<protein>
    <submittedName>
        <fullName evidence="2">DUF6529 family protein</fullName>
    </submittedName>
</protein>
<sequence length="141" mass="14525">MEDLVQTLTRGNPTEVKVVLASVALALGCYQLLLIAVGYGKLRPGFLGVRAASFSHRAVGDALAVVLVVVALVCLSLFELEDDTAAHVVSGSALLAVLAVKVCVVRVTRGSSRALPPLGLAVFVLLALTWATSAGQFLGAV</sequence>
<proteinExistence type="predicted"/>
<dbReference type="Proteomes" id="UP001284601">
    <property type="component" value="Unassembled WGS sequence"/>
</dbReference>
<keyword evidence="1" id="KW-0812">Transmembrane</keyword>
<reference evidence="2 3" key="2">
    <citation type="submission" date="2023-10" db="EMBL/GenBank/DDBJ databases">
        <authorList>
            <person name="Han X.F."/>
        </authorList>
    </citation>
    <scope>NUCLEOTIDE SEQUENCE [LARGE SCALE GENOMIC DNA]</scope>
    <source>
        <strain evidence="2 3">KCTC 39840</strain>
    </source>
</reference>
<evidence type="ECO:0000313" key="2">
    <source>
        <dbReference type="EMBL" id="MDW5597197.1"/>
    </source>
</evidence>